<evidence type="ECO:0000313" key="4">
    <source>
        <dbReference type="EMBL" id="KAK5704027.1"/>
    </source>
</evidence>
<dbReference type="AlphaFoldDB" id="A0AAN7W9H5"/>
<comment type="similarity">
    <text evidence="1">Belongs to the NmrA-type oxidoreductase family.</text>
</comment>
<dbReference type="Gene3D" id="3.90.25.10">
    <property type="entry name" value="UDP-galactose 4-epimerase, domain 1"/>
    <property type="match status" value="1"/>
</dbReference>
<dbReference type="Proteomes" id="UP001310594">
    <property type="component" value="Unassembled WGS sequence"/>
</dbReference>
<dbReference type="InterPro" id="IPR008030">
    <property type="entry name" value="NmrA-like"/>
</dbReference>
<dbReference type="EMBL" id="JAVRQU010000004">
    <property type="protein sequence ID" value="KAK5704027.1"/>
    <property type="molecule type" value="Genomic_DNA"/>
</dbReference>
<evidence type="ECO:0000313" key="5">
    <source>
        <dbReference type="Proteomes" id="UP001310594"/>
    </source>
</evidence>
<comment type="caution">
    <text evidence="4">The sequence shown here is derived from an EMBL/GenBank/DDBJ whole genome shotgun (WGS) entry which is preliminary data.</text>
</comment>
<evidence type="ECO:0000256" key="1">
    <source>
        <dbReference type="ARBA" id="ARBA00006328"/>
    </source>
</evidence>
<protein>
    <recommendedName>
        <fullName evidence="3">NmrA-like domain-containing protein</fullName>
    </recommendedName>
</protein>
<dbReference type="Gene3D" id="3.40.50.720">
    <property type="entry name" value="NAD(P)-binding Rossmann-like Domain"/>
    <property type="match status" value="1"/>
</dbReference>
<dbReference type="InterPro" id="IPR051164">
    <property type="entry name" value="NmrA-like_oxidored"/>
</dbReference>
<organism evidence="4 5">
    <name type="scientific">Elasticomyces elasticus</name>
    <dbReference type="NCBI Taxonomy" id="574655"/>
    <lineage>
        <taxon>Eukaryota</taxon>
        <taxon>Fungi</taxon>
        <taxon>Dikarya</taxon>
        <taxon>Ascomycota</taxon>
        <taxon>Pezizomycotina</taxon>
        <taxon>Dothideomycetes</taxon>
        <taxon>Dothideomycetidae</taxon>
        <taxon>Mycosphaerellales</taxon>
        <taxon>Teratosphaeriaceae</taxon>
        <taxon>Elasticomyces</taxon>
    </lineage>
</organism>
<feature type="domain" description="NmrA-like" evidence="3">
    <location>
        <begin position="7"/>
        <end position="270"/>
    </location>
</feature>
<dbReference type="PANTHER" id="PTHR42748:SF14">
    <property type="entry name" value="SNOAL-LIKE DOMAIN-CONTAINING PROTEIN"/>
    <property type="match status" value="1"/>
</dbReference>
<reference evidence="4" key="1">
    <citation type="submission" date="2023-08" db="EMBL/GenBank/DDBJ databases">
        <title>Black Yeasts Isolated from many extreme environments.</title>
        <authorList>
            <person name="Coleine C."/>
            <person name="Stajich J.E."/>
            <person name="Selbmann L."/>
        </authorList>
    </citation>
    <scope>NUCLEOTIDE SEQUENCE</scope>
    <source>
        <strain evidence="4">CCFEE 5810</strain>
    </source>
</reference>
<dbReference type="PANTHER" id="PTHR42748">
    <property type="entry name" value="NITROGEN METABOLITE REPRESSION PROTEIN NMRA FAMILY MEMBER"/>
    <property type="match status" value="1"/>
</dbReference>
<dbReference type="GO" id="GO:0005634">
    <property type="term" value="C:nucleus"/>
    <property type="evidence" value="ECO:0007669"/>
    <property type="project" value="TreeGrafter"/>
</dbReference>
<evidence type="ECO:0000259" key="3">
    <source>
        <dbReference type="Pfam" id="PF05368"/>
    </source>
</evidence>
<keyword evidence="2" id="KW-0521">NADP</keyword>
<evidence type="ECO:0000256" key="2">
    <source>
        <dbReference type="ARBA" id="ARBA00022857"/>
    </source>
</evidence>
<dbReference type="SUPFAM" id="SSF51735">
    <property type="entry name" value="NAD(P)-binding Rossmann-fold domains"/>
    <property type="match status" value="1"/>
</dbReference>
<name>A0AAN7W9H5_9PEZI</name>
<gene>
    <name evidence="4" type="ORF">LTR97_003040</name>
</gene>
<accession>A0AAN7W9H5</accession>
<sequence length="357" mass="40255">MSELPIILIIGGTGAQGLPVVKGLFYALAQDHVVNSYQALSETQRYAVRVLTRSAQSARAQELAGLLNVSLIEGSQDQQTDLHAAFTGVYGAWVNLDGFTLGEKNELFYGIRAYEIARHHGVKHYVFANTDYALRKGGWDERYHWGHNDAKGRIGDLILSHGQEGMKTTLLTTGPYMDMLFDGMYVPKEQSDGSFLWENPAANGKIPLIALDDVGAYSLWIFNNPSDSAGLDLEVATDQISFPEIAAVFTRVTGKKGIHKRVSLEEYLPKAEPYPNAWANWSAGPDVKRDESSMTWRENFSAWWRYWSEGKGATRDMALLDRIHPNRIKNLEEWMRLKEYDGKPRPIMKNLEDLRAR</sequence>
<dbReference type="InterPro" id="IPR036291">
    <property type="entry name" value="NAD(P)-bd_dom_sf"/>
</dbReference>
<proteinExistence type="inferred from homology"/>
<dbReference type="Pfam" id="PF05368">
    <property type="entry name" value="NmrA"/>
    <property type="match status" value="1"/>
</dbReference>